<evidence type="ECO:0000313" key="1">
    <source>
        <dbReference type="EMBL" id="WUG92338.1"/>
    </source>
</evidence>
<name>A0ABZ1NM19_STRVL</name>
<dbReference type="RefSeq" id="WP_328336760.1">
    <property type="nucleotide sequence ID" value="NZ_CP107906.1"/>
</dbReference>
<proteinExistence type="predicted"/>
<organism evidence="1 2">
    <name type="scientific">Streptomyces violaceus</name>
    <name type="common">Streptomyces venezuelae</name>
    <dbReference type="NCBI Taxonomy" id="1936"/>
    <lineage>
        <taxon>Bacteria</taxon>
        <taxon>Bacillati</taxon>
        <taxon>Actinomycetota</taxon>
        <taxon>Actinomycetes</taxon>
        <taxon>Kitasatosporales</taxon>
        <taxon>Streptomycetaceae</taxon>
        <taxon>Streptomyces</taxon>
    </lineage>
</organism>
<protein>
    <submittedName>
        <fullName evidence="1">Uncharacterized protein</fullName>
    </submittedName>
</protein>
<dbReference type="EMBL" id="CP107906">
    <property type="protein sequence ID" value="WUG92338.1"/>
    <property type="molecule type" value="Genomic_DNA"/>
</dbReference>
<keyword evidence="2" id="KW-1185">Reference proteome</keyword>
<sequence>MSGQPLPHAADKIPIVTASNGQPFMPCDAVLALLRAIADSCRTLADDPDCDLHTAGAAIDIEADALEARAIGHTTETT</sequence>
<reference evidence="1 2" key="1">
    <citation type="submission" date="2022-10" db="EMBL/GenBank/DDBJ databases">
        <title>The complete genomes of actinobacterial strains from the NBC collection.</title>
        <authorList>
            <person name="Joergensen T.S."/>
            <person name="Alvarez Arevalo M."/>
            <person name="Sterndorff E.B."/>
            <person name="Faurdal D."/>
            <person name="Vuksanovic O."/>
            <person name="Mourched A.-S."/>
            <person name="Charusanti P."/>
            <person name="Shaw S."/>
            <person name="Blin K."/>
            <person name="Weber T."/>
        </authorList>
    </citation>
    <scope>NUCLEOTIDE SEQUENCE [LARGE SCALE GENOMIC DNA]</scope>
    <source>
        <strain evidence="1 2">NBC_00456</strain>
    </source>
</reference>
<accession>A0ABZ1NM19</accession>
<dbReference type="Proteomes" id="UP001341259">
    <property type="component" value="Chromosome"/>
</dbReference>
<evidence type="ECO:0000313" key="2">
    <source>
        <dbReference type="Proteomes" id="UP001341259"/>
    </source>
</evidence>
<gene>
    <name evidence="1" type="ORF">OHB29_04480</name>
</gene>